<feature type="non-terminal residue" evidence="1">
    <location>
        <position position="1"/>
    </location>
</feature>
<proteinExistence type="predicted"/>
<accession>A0A371FQ57</accession>
<protein>
    <submittedName>
        <fullName evidence="1">Uncharacterized protein</fullName>
    </submittedName>
</protein>
<gene>
    <name evidence="1" type="ORF">CR513_39073</name>
</gene>
<evidence type="ECO:0000313" key="2">
    <source>
        <dbReference type="Proteomes" id="UP000257109"/>
    </source>
</evidence>
<keyword evidence="2" id="KW-1185">Reference proteome</keyword>
<comment type="caution">
    <text evidence="1">The sequence shown here is derived from an EMBL/GenBank/DDBJ whole genome shotgun (WGS) entry which is preliminary data.</text>
</comment>
<reference evidence="1" key="1">
    <citation type="submission" date="2018-05" db="EMBL/GenBank/DDBJ databases">
        <title>Draft genome of Mucuna pruriens seed.</title>
        <authorList>
            <person name="Nnadi N.E."/>
            <person name="Vos R."/>
            <person name="Hasami M.H."/>
            <person name="Devisetty U.K."/>
            <person name="Aguiy J.C."/>
        </authorList>
    </citation>
    <scope>NUCLEOTIDE SEQUENCE [LARGE SCALE GENOMIC DNA]</scope>
    <source>
        <strain evidence="1">JCA_2017</strain>
    </source>
</reference>
<organism evidence="1 2">
    <name type="scientific">Mucuna pruriens</name>
    <name type="common">Velvet bean</name>
    <name type="synonym">Dolichos pruriens</name>
    <dbReference type="NCBI Taxonomy" id="157652"/>
    <lineage>
        <taxon>Eukaryota</taxon>
        <taxon>Viridiplantae</taxon>
        <taxon>Streptophyta</taxon>
        <taxon>Embryophyta</taxon>
        <taxon>Tracheophyta</taxon>
        <taxon>Spermatophyta</taxon>
        <taxon>Magnoliopsida</taxon>
        <taxon>eudicotyledons</taxon>
        <taxon>Gunneridae</taxon>
        <taxon>Pentapetalae</taxon>
        <taxon>rosids</taxon>
        <taxon>fabids</taxon>
        <taxon>Fabales</taxon>
        <taxon>Fabaceae</taxon>
        <taxon>Papilionoideae</taxon>
        <taxon>50 kb inversion clade</taxon>
        <taxon>NPAAA clade</taxon>
        <taxon>indigoferoid/millettioid clade</taxon>
        <taxon>Phaseoleae</taxon>
        <taxon>Mucuna</taxon>
    </lineage>
</organism>
<dbReference type="Proteomes" id="UP000257109">
    <property type="component" value="Unassembled WGS sequence"/>
</dbReference>
<dbReference type="AlphaFoldDB" id="A0A371FQ57"/>
<name>A0A371FQ57_MUCPR</name>
<sequence length="194" mass="21901">SSRTWVCFYFFTALRLTFSKPLGWLHHSSPQRLGHHASFPALVFLSHYIIWVGKKVCWVSLAPLPKMSLFNAYMASYKGFKSQFVKVKAVGRTRFCADSRPLPLYWRLPLKSQGFLKSQHSLEGKVDLQLLEELPRGMNCKELVALALESKPLYYLESFDMEGLIRKAKQVSQARGTSIAPKEAVCAGTALSGK</sequence>
<dbReference type="OrthoDB" id="671678at2759"/>
<evidence type="ECO:0000313" key="1">
    <source>
        <dbReference type="EMBL" id="RDX80382.1"/>
    </source>
</evidence>
<dbReference type="EMBL" id="QJKJ01008238">
    <property type="protein sequence ID" value="RDX80382.1"/>
    <property type="molecule type" value="Genomic_DNA"/>
</dbReference>